<comment type="caution">
    <text evidence="2">The sequence shown here is derived from an EMBL/GenBank/DDBJ whole genome shotgun (WGS) entry which is preliminary data.</text>
</comment>
<sequence>MTWIPMIAIVGGGFNISPLKPRNGRPRTKVQHLMQIDLKGWGVGLREYFSQTDERSAPPRIPIMVNMASASVTSMKTQKLHASSIHRSPSLDQINAANRNTVMMDEYSDDEDEFQMPDQRALEEECTGQIDLSCFSGNLRRDNRDNGRDCWRISNANNFRVRSKNFCSDKSKVPAGKHLMELVAVDWFKDTKRMDHVARRSGCAARSINSGYCTDFLSDSVFQT</sequence>
<protein>
    <submittedName>
        <fullName evidence="2">Pleckstrin homology (PH) domain-containing protein</fullName>
    </submittedName>
</protein>
<dbReference type="EMBL" id="BJWL01000025">
    <property type="protein sequence ID" value="GFZ16343.1"/>
    <property type="molecule type" value="Genomic_DNA"/>
</dbReference>
<name>A0A7J0GZU0_9ERIC</name>
<evidence type="ECO:0000313" key="2">
    <source>
        <dbReference type="EMBL" id="GFZ16343.1"/>
    </source>
</evidence>
<dbReference type="InterPro" id="IPR045096">
    <property type="entry name" value="EDR2-like"/>
</dbReference>
<gene>
    <name evidence="2" type="ORF">Acr_25g0007520</name>
</gene>
<keyword evidence="3" id="KW-1185">Reference proteome</keyword>
<dbReference type="PANTHER" id="PTHR12136">
    <property type="entry name" value="ENHANCED DISEASE RESISTANCE-RELATED"/>
    <property type="match status" value="1"/>
</dbReference>
<proteinExistence type="predicted"/>
<dbReference type="AlphaFoldDB" id="A0A7J0GZU0"/>
<dbReference type="Proteomes" id="UP000585474">
    <property type="component" value="Unassembled WGS sequence"/>
</dbReference>
<accession>A0A7J0GZU0</accession>
<dbReference type="InterPro" id="IPR009769">
    <property type="entry name" value="EDR2_C"/>
</dbReference>
<evidence type="ECO:0000313" key="3">
    <source>
        <dbReference type="Proteomes" id="UP000585474"/>
    </source>
</evidence>
<dbReference type="Pfam" id="PF07059">
    <property type="entry name" value="EDR2_C"/>
    <property type="match status" value="1"/>
</dbReference>
<reference evidence="2 3" key="1">
    <citation type="submission" date="2019-07" db="EMBL/GenBank/DDBJ databases">
        <title>De Novo Assembly of kiwifruit Actinidia rufa.</title>
        <authorList>
            <person name="Sugita-Konishi S."/>
            <person name="Sato K."/>
            <person name="Mori E."/>
            <person name="Abe Y."/>
            <person name="Kisaki G."/>
            <person name="Hamano K."/>
            <person name="Suezawa K."/>
            <person name="Otani M."/>
            <person name="Fukuda T."/>
            <person name="Manabe T."/>
            <person name="Gomi K."/>
            <person name="Tabuchi M."/>
            <person name="Akimitsu K."/>
            <person name="Kataoka I."/>
        </authorList>
    </citation>
    <scope>NUCLEOTIDE SEQUENCE [LARGE SCALE GENOMIC DNA]</scope>
    <source>
        <strain evidence="3">cv. Fuchu</strain>
    </source>
</reference>
<evidence type="ECO:0000259" key="1">
    <source>
        <dbReference type="Pfam" id="PF07059"/>
    </source>
</evidence>
<organism evidence="2 3">
    <name type="scientific">Actinidia rufa</name>
    <dbReference type="NCBI Taxonomy" id="165716"/>
    <lineage>
        <taxon>Eukaryota</taxon>
        <taxon>Viridiplantae</taxon>
        <taxon>Streptophyta</taxon>
        <taxon>Embryophyta</taxon>
        <taxon>Tracheophyta</taxon>
        <taxon>Spermatophyta</taxon>
        <taxon>Magnoliopsida</taxon>
        <taxon>eudicotyledons</taxon>
        <taxon>Gunneridae</taxon>
        <taxon>Pentapetalae</taxon>
        <taxon>asterids</taxon>
        <taxon>Ericales</taxon>
        <taxon>Actinidiaceae</taxon>
        <taxon>Actinidia</taxon>
    </lineage>
</organism>
<dbReference type="OrthoDB" id="10458901at2759"/>
<dbReference type="PANTHER" id="PTHR12136:SF100">
    <property type="entry name" value="PROTEIN ENHANCED DISEASE RESISTANCE 2-LIKE"/>
    <property type="match status" value="1"/>
</dbReference>
<feature type="domain" description="Protein ENHANCED DISEASE RESISTANCE 2 C-terminal" evidence="1">
    <location>
        <begin position="151"/>
        <end position="205"/>
    </location>
</feature>